<dbReference type="Proteomes" id="UP000186922">
    <property type="component" value="Unassembled WGS sequence"/>
</dbReference>
<comment type="caution">
    <text evidence="1">The sequence shown here is derived from an EMBL/GenBank/DDBJ whole genome shotgun (WGS) entry which is preliminary data.</text>
</comment>
<reference evidence="1 2" key="1">
    <citation type="journal article" date="2016" name="Nat. Commun.">
        <title>Extremotolerant tardigrade genome and improved radiotolerance of human cultured cells by tardigrade-unique protein.</title>
        <authorList>
            <person name="Hashimoto T."/>
            <person name="Horikawa D.D."/>
            <person name="Saito Y."/>
            <person name="Kuwahara H."/>
            <person name="Kozuka-Hata H."/>
            <person name="Shin-I T."/>
            <person name="Minakuchi Y."/>
            <person name="Ohishi K."/>
            <person name="Motoyama A."/>
            <person name="Aizu T."/>
            <person name="Enomoto A."/>
            <person name="Kondo K."/>
            <person name="Tanaka S."/>
            <person name="Hara Y."/>
            <person name="Koshikawa S."/>
            <person name="Sagara H."/>
            <person name="Miura T."/>
            <person name="Yokobori S."/>
            <person name="Miyagawa K."/>
            <person name="Suzuki Y."/>
            <person name="Kubo T."/>
            <person name="Oyama M."/>
            <person name="Kohara Y."/>
            <person name="Fujiyama A."/>
            <person name="Arakawa K."/>
            <person name="Katayama T."/>
            <person name="Toyoda A."/>
            <person name="Kunieda T."/>
        </authorList>
    </citation>
    <scope>NUCLEOTIDE SEQUENCE [LARGE SCALE GENOMIC DNA]</scope>
    <source>
        <strain evidence="1 2">YOKOZUNA-1</strain>
    </source>
</reference>
<protein>
    <submittedName>
        <fullName evidence="1">Uncharacterized protein</fullName>
    </submittedName>
</protein>
<gene>
    <name evidence="1" type="primary">RvY_17497-1</name>
    <name evidence="1" type="synonym">RvY_17497.1</name>
    <name evidence="1" type="ORF">RvY_17497</name>
</gene>
<dbReference type="AlphaFoldDB" id="A0A1D1W354"/>
<sequence>MGPSSVKITLPPTATTLPTTFLRFPLTVLPQASSTAATTSSPAQSSAVLCYHTLRPPPHLTAVPPSIPLSHRVRWMGLMDTRTIEVALTWTLLPVGRATTSTLRRQLPQPITTPWFFLQQVTKI</sequence>
<keyword evidence="2" id="KW-1185">Reference proteome</keyword>
<evidence type="ECO:0000313" key="2">
    <source>
        <dbReference type="Proteomes" id="UP000186922"/>
    </source>
</evidence>
<accession>A0A1D1W354</accession>
<evidence type="ECO:0000313" key="1">
    <source>
        <dbReference type="EMBL" id="GAV07686.1"/>
    </source>
</evidence>
<organism evidence="1 2">
    <name type="scientific">Ramazzottius varieornatus</name>
    <name type="common">Water bear</name>
    <name type="synonym">Tardigrade</name>
    <dbReference type="NCBI Taxonomy" id="947166"/>
    <lineage>
        <taxon>Eukaryota</taxon>
        <taxon>Metazoa</taxon>
        <taxon>Ecdysozoa</taxon>
        <taxon>Tardigrada</taxon>
        <taxon>Eutardigrada</taxon>
        <taxon>Parachela</taxon>
        <taxon>Hypsibioidea</taxon>
        <taxon>Ramazzottiidae</taxon>
        <taxon>Ramazzottius</taxon>
    </lineage>
</organism>
<proteinExistence type="predicted"/>
<name>A0A1D1W354_RAMVA</name>
<dbReference type="EMBL" id="BDGG01000015">
    <property type="protein sequence ID" value="GAV07686.1"/>
    <property type="molecule type" value="Genomic_DNA"/>
</dbReference>